<dbReference type="PANTHER" id="PTHR47603:SF1">
    <property type="entry name" value="PPR CONTAINING-LIKE PROTEIN"/>
    <property type="match status" value="1"/>
</dbReference>
<dbReference type="Proteomes" id="UP000663760">
    <property type="component" value="Chromosome 6"/>
</dbReference>
<gene>
    <name evidence="2" type="ORF">SI8410_06008944</name>
</gene>
<feature type="compositionally biased region" description="Low complexity" evidence="1">
    <location>
        <begin position="282"/>
        <end position="297"/>
    </location>
</feature>
<evidence type="ECO:0000313" key="2">
    <source>
        <dbReference type="EMBL" id="CAA7398279.1"/>
    </source>
</evidence>
<evidence type="ECO:0000256" key="1">
    <source>
        <dbReference type="SAM" id="MobiDB-lite"/>
    </source>
</evidence>
<dbReference type="OrthoDB" id="1878928at2759"/>
<feature type="region of interest" description="Disordered" evidence="1">
    <location>
        <begin position="260"/>
        <end position="297"/>
    </location>
</feature>
<feature type="compositionally biased region" description="Basic residues" evidence="1">
    <location>
        <begin position="264"/>
        <end position="277"/>
    </location>
</feature>
<evidence type="ECO:0000313" key="3">
    <source>
        <dbReference type="Proteomes" id="UP000663760"/>
    </source>
</evidence>
<dbReference type="PANTHER" id="PTHR47603">
    <property type="entry name" value="PPR CONTAINING-LIKE PROTEIN"/>
    <property type="match status" value="1"/>
</dbReference>
<dbReference type="InterPro" id="IPR011990">
    <property type="entry name" value="TPR-like_helical_dom_sf"/>
</dbReference>
<dbReference type="EMBL" id="LR746269">
    <property type="protein sequence ID" value="CAA7398279.1"/>
    <property type="molecule type" value="Genomic_DNA"/>
</dbReference>
<accession>A0A7I8KKF4</accession>
<dbReference type="AlphaFoldDB" id="A0A7I8KKF4"/>
<name>A0A7I8KKF4_SPIIN</name>
<sequence>MQRLEASLCRSPGKKTGTSLQFDSGAESLYPLVSCCLIGNLFSSKFSGRSLFCQHSQSVSVIIRHFSPFTCNNLKISILSISTRTFLLALLQLINLNDSREAVYGTLDGWVAWERSFPLVSLKRILITLEKEEQWHRVVQVIKWMLSKGQGRTMGTYEQLIRALEKDHRAEEAHRIWLKKIGSDIHSVPWRVCDLMVSIYYRNNMLERLIKLFKALESFDRKSPSKSIVQKVADAYEMMGSSEEKNRVLEKYSSLFSEAAAAGHPRKPRRAVKKPICRRPTSASSNPPYYSLSLSLP</sequence>
<reference evidence="2" key="1">
    <citation type="submission" date="2020-02" db="EMBL/GenBank/DDBJ databases">
        <authorList>
            <person name="Scholz U."/>
            <person name="Mascher M."/>
            <person name="Fiebig A."/>
        </authorList>
    </citation>
    <scope>NUCLEOTIDE SEQUENCE</scope>
</reference>
<organism evidence="2 3">
    <name type="scientific">Spirodela intermedia</name>
    <name type="common">Intermediate duckweed</name>
    <dbReference type="NCBI Taxonomy" id="51605"/>
    <lineage>
        <taxon>Eukaryota</taxon>
        <taxon>Viridiplantae</taxon>
        <taxon>Streptophyta</taxon>
        <taxon>Embryophyta</taxon>
        <taxon>Tracheophyta</taxon>
        <taxon>Spermatophyta</taxon>
        <taxon>Magnoliopsida</taxon>
        <taxon>Liliopsida</taxon>
        <taxon>Araceae</taxon>
        <taxon>Lemnoideae</taxon>
        <taxon>Spirodela</taxon>
    </lineage>
</organism>
<dbReference type="Gene3D" id="1.25.40.10">
    <property type="entry name" value="Tetratricopeptide repeat domain"/>
    <property type="match status" value="1"/>
</dbReference>
<keyword evidence="3" id="KW-1185">Reference proteome</keyword>
<proteinExistence type="predicted"/>
<protein>
    <submittedName>
        <fullName evidence="2">Uncharacterized protein</fullName>
    </submittedName>
</protein>